<dbReference type="InterPro" id="IPR009048">
    <property type="entry name" value="A-macroglobulin_rcpt-bd"/>
</dbReference>
<keyword evidence="3" id="KW-1185">Reference proteome</keyword>
<dbReference type="GO" id="GO:0005576">
    <property type="term" value="C:extracellular region"/>
    <property type="evidence" value="ECO:0007669"/>
    <property type="project" value="InterPro"/>
</dbReference>
<dbReference type="Pfam" id="PF07677">
    <property type="entry name" value="A2M_recep"/>
    <property type="match status" value="1"/>
</dbReference>
<evidence type="ECO:0000313" key="2">
    <source>
        <dbReference type="Ensembl" id="ENSTMTP00000013570.1"/>
    </source>
</evidence>
<dbReference type="SMART" id="SM01361">
    <property type="entry name" value="A2M_recep"/>
    <property type="match status" value="1"/>
</dbReference>
<evidence type="ECO:0000259" key="1">
    <source>
        <dbReference type="SMART" id="SM01361"/>
    </source>
</evidence>
<accession>A0A674IX65</accession>
<reference evidence="2" key="1">
    <citation type="submission" date="2025-08" db="UniProtKB">
        <authorList>
            <consortium name="Ensembl"/>
        </authorList>
    </citation>
    <scope>IDENTIFICATION</scope>
</reference>
<dbReference type="Ensembl" id="ENSTMTT00000014041.1">
    <property type="protein sequence ID" value="ENSTMTP00000013570.1"/>
    <property type="gene ID" value="ENSTMTG00000009856.1"/>
</dbReference>
<feature type="domain" description="Alpha-macroglobulin receptor-binding" evidence="1">
    <location>
        <begin position="9"/>
        <end position="79"/>
    </location>
</feature>
<reference evidence="2" key="2">
    <citation type="submission" date="2025-09" db="UniProtKB">
        <authorList>
            <consortium name="Ensembl"/>
        </authorList>
    </citation>
    <scope>IDENTIFICATION</scope>
</reference>
<dbReference type="InParanoid" id="A0A674IX65"/>
<dbReference type="InterPro" id="IPR036595">
    <property type="entry name" value="A-macroglobulin_rcpt-bd_sf"/>
</dbReference>
<protein>
    <recommendedName>
        <fullName evidence="1">Alpha-macroglobulin receptor-binding domain-containing protein</fullName>
    </recommendedName>
</protein>
<dbReference type="SUPFAM" id="SSF49410">
    <property type="entry name" value="Alpha-macroglobulin receptor domain"/>
    <property type="match status" value="1"/>
</dbReference>
<organism evidence="2 3">
    <name type="scientific">Terrapene triunguis</name>
    <name type="common">Three-toed box turtle</name>
    <dbReference type="NCBI Taxonomy" id="2587831"/>
    <lineage>
        <taxon>Eukaryota</taxon>
        <taxon>Metazoa</taxon>
        <taxon>Chordata</taxon>
        <taxon>Craniata</taxon>
        <taxon>Vertebrata</taxon>
        <taxon>Euteleostomi</taxon>
        <taxon>Archelosauria</taxon>
        <taxon>Testudinata</taxon>
        <taxon>Testudines</taxon>
        <taxon>Cryptodira</taxon>
        <taxon>Durocryptodira</taxon>
        <taxon>Testudinoidea</taxon>
        <taxon>Emydidae</taxon>
        <taxon>Terrapene</taxon>
    </lineage>
</organism>
<name>A0A674IX65_9SAUR</name>
<evidence type="ECO:0000313" key="3">
    <source>
        <dbReference type="Proteomes" id="UP000472274"/>
    </source>
</evidence>
<proteinExistence type="predicted"/>
<dbReference type="AlphaFoldDB" id="A0A674IX65"/>
<dbReference type="Gene3D" id="2.60.40.690">
    <property type="entry name" value="Alpha-macroglobulin, receptor-binding domain"/>
    <property type="match status" value="1"/>
</dbReference>
<sequence length="111" mass="12581">WKGEIPSFSMGCTPSLLCLEGLQDIRLQSDAHLCPSHSQVSRKTISFSFSVEQDLPVSNIKPASVLIYDYYETGRRALFRPHTKWGEVSLHLLKLMEGHYNWEADEGLGTQ</sequence>
<dbReference type="GeneTree" id="ENSGT00990000209794"/>
<dbReference type="Proteomes" id="UP000472274">
    <property type="component" value="Unplaced"/>
</dbReference>